<comment type="caution">
    <text evidence="2">The sequence shown here is derived from an EMBL/GenBank/DDBJ whole genome shotgun (WGS) entry which is preliminary data.</text>
</comment>
<dbReference type="PANTHER" id="PTHR48174">
    <property type="entry name" value="DUF946 FAMILY PROTEIN"/>
    <property type="match status" value="1"/>
</dbReference>
<evidence type="ECO:0008006" key="4">
    <source>
        <dbReference type="Google" id="ProtNLM"/>
    </source>
</evidence>
<protein>
    <recommendedName>
        <fullName evidence="4">Vacuolar protein sorting-associated protein 62</fullName>
    </recommendedName>
</protein>
<dbReference type="PANTHER" id="PTHR48174:SF5">
    <property type="entry name" value="VACUOLAR PROTEIN SORTING-ASSOCIATED PROTEIN 62"/>
    <property type="match status" value="1"/>
</dbReference>
<dbReference type="AlphaFoldDB" id="A0AAV9XKE0"/>
<keyword evidence="1" id="KW-0732">Signal</keyword>
<accession>A0AAV9XKE0</accession>
<dbReference type="Proteomes" id="UP001365542">
    <property type="component" value="Unassembled WGS sequence"/>
</dbReference>
<dbReference type="Pfam" id="PF06101">
    <property type="entry name" value="Vps62"/>
    <property type="match status" value="1"/>
</dbReference>
<organism evidence="2 3">
    <name type="scientific">Orbilia ellipsospora</name>
    <dbReference type="NCBI Taxonomy" id="2528407"/>
    <lineage>
        <taxon>Eukaryota</taxon>
        <taxon>Fungi</taxon>
        <taxon>Dikarya</taxon>
        <taxon>Ascomycota</taxon>
        <taxon>Pezizomycotina</taxon>
        <taxon>Orbiliomycetes</taxon>
        <taxon>Orbiliales</taxon>
        <taxon>Orbiliaceae</taxon>
        <taxon>Orbilia</taxon>
    </lineage>
</organism>
<gene>
    <name evidence="2" type="ORF">TWF694_006213</name>
</gene>
<keyword evidence="3" id="KW-1185">Reference proteome</keyword>
<evidence type="ECO:0000313" key="2">
    <source>
        <dbReference type="EMBL" id="KAK6542250.1"/>
    </source>
</evidence>
<evidence type="ECO:0000313" key="3">
    <source>
        <dbReference type="Proteomes" id="UP001365542"/>
    </source>
</evidence>
<name>A0AAV9XKE0_9PEZI</name>
<feature type="signal peptide" evidence="1">
    <location>
        <begin position="1"/>
        <end position="25"/>
    </location>
</feature>
<dbReference type="InterPro" id="IPR009291">
    <property type="entry name" value="Vps62"/>
</dbReference>
<evidence type="ECO:0000256" key="1">
    <source>
        <dbReference type="SAM" id="SignalP"/>
    </source>
</evidence>
<dbReference type="EMBL" id="JAVHJO010000002">
    <property type="protein sequence ID" value="KAK6542250.1"/>
    <property type="molecule type" value="Genomic_DNA"/>
</dbReference>
<reference evidence="2 3" key="1">
    <citation type="submission" date="2019-10" db="EMBL/GenBank/DDBJ databases">
        <authorList>
            <person name="Palmer J.M."/>
        </authorList>
    </citation>
    <scope>NUCLEOTIDE SEQUENCE [LARGE SCALE GENOMIC DNA]</scope>
    <source>
        <strain evidence="2 3">TWF694</strain>
    </source>
</reference>
<feature type="chain" id="PRO_5043709937" description="Vacuolar protein sorting-associated protein 62" evidence="1">
    <location>
        <begin position="26"/>
        <end position="353"/>
    </location>
</feature>
<proteinExistence type="predicted"/>
<sequence length="353" mass="38794">MAPSILYLLKTSAILSCLFYSPLEAAAIKKRAPPGVPQFALDYAPLIYLHSDDPYRPSDIQSMLANTLPEVNFQAVPGAPSPMTLDNLNQLNGLGGNSVYLTALKDVATDTDQPWLKGVTPDSTGLTNGATSCAIIVNEKDSTTTDVFYFYFYNFNAGPPIKIFGASLIFGNHVGDWEHIMVRFVNQKPSQMWYSQHASGQAFTYDATRKVGNRPIGYSAKGSHANYAIDGQHDHTIPDLNLPFQFFLTDTTNAGVLWDPTLSAYYYKFDASSNSVTPYDSTTPVNWLYYTGQWGDQQYPTTHPNQIVVFGQAKFGGGPTGPLSKQLPRNNVCPDSVKTCLVLPFLTAKRSKV</sequence>